<evidence type="ECO:0000256" key="3">
    <source>
        <dbReference type="ARBA" id="ARBA00022692"/>
    </source>
</evidence>
<dbReference type="SUPFAM" id="SSF82866">
    <property type="entry name" value="Multidrug efflux transporter AcrB transmembrane domain"/>
    <property type="match status" value="2"/>
</dbReference>
<evidence type="ECO:0000256" key="1">
    <source>
        <dbReference type="ARBA" id="ARBA00004651"/>
    </source>
</evidence>
<feature type="transmembrane region" description="Helical" evidence="7">
    <location>
        <begin position="801"/>
        <end position="819"/>
    </location>
</feature>
<feature type="domain" description="SSD" evidence="8">
    <location>
        <begin position="321"/>
        <end position="414"/>
    </location>
</feature>
<evidence type="ECO:0000259" key="8">
    <source>
        <dbReference type="PROSITE" id="PS50156"/>
    </source>
</evidence>
<feature type="transmembrane region" description="Helical" evidence="7">
    <location>
        <begin position="753"/>
        <end position="771"/>
    </location>
</feature>
<organism evidence="9 10">
    <name type="scientific">Natronospira elongata</name>
    <dbReference type="NCBI Taxonomy" id="3110268"/>
    <lineage>
        <taxon>Bacteria</taxon>
        <taxon>Pseudomonadati</taxon>
        <taxon>Pseudomonadota</taxon>
        <taxon>Gammaproteobacteria</taxon>
        <taxon>Natronospirales</taxon>
        <taxon>Natronospiraceae</taxon>
        <taxon>Natronospira</taxon>
    </lineage>
</organism>
<comment type="subcellular location">
    <subcellularLocation>
        <location evidence="1">Cell membrane</location>
        <topology evidence="1">Multi-pass membrane protein</topology>
    </subcellularLocation>
</comment>
<dbReference type="AlphaFoldDB" id="A0AAP6JI17"/>
<feature type="transmembrane region" description="Helical" evidence="7">
    <location>
        <begin position="825"/>
        <end position="850"/>
    </location>
</feature>
<evidence type="ECO:0000313" key="10">
    <source>
        <dbReference type="Proteomes" id="UP001302316"/>
    </source>
</evidence>
<feature type="transmembrane region" description="Helical" evidence="7">
    <location>
        <begin position="389"/>
        <end position="415"/>
    </location>
</feature>
<feature type="region of interest" description="Disordered" evidence="6">
    <location>
        <begin position="508"/>
        <end position="560"/>
    </location>
</feature>
<dbReference type="PROSITE" id="PS50156">
    <property type="entry name" value="SSD"/>
    <property type="match status" value="2"/>
</dbReference>
<keyword evidence="2" id="KW-1003">Cell membrane</keyword>
<dbReference type="Gene3D" id="1.20.1640.10">
    <property type="entry name" value="Multidrug efflux transporter AcrB transmembrane domain"/>
    <property type="match status" value="2"/>
</dbReference>
<feature type="transmembrane region" description="Helical" evidence="7">
    <location>
        <begin position="318"/>
        <end position="335"/>
    </location>
</feature>
<feature type="compositionally biased region" description="Acidic residues" evidence="6">
    <location>
        <begin position="529"/>
        <end position="560"/>
    </location>
</feature>
<evidence type="ECO:0000313" key="9">
    <source>
        <dbReference type="EMBL" id="MEA5445374.1"/>
    </source>
</evidence>
<dbReference type="RefSeq" id="WP_346051003.1">
    <property type="nucleotide sequence ID" value="NZ_JAYGII010000009.1"/>
</dbReference>
<keyword evidence="5 7" id="KW-0472">Membrane</keyword>
<evidence type="ECO:0000256" key="2">
    <source>
        <dbReference type="ARBA" id="ARBA00022475"/>
    </source>
</evidence>
<feature type="transmembrane region" description="Helical" evidence="7">
    <location>
        <begin position="702"/>
        <end position="720"/>
    </location>
</feature>
<name>A0AAP6JI17_9GAMM</name>
<keyword evidence="3 7" id="KW-0812">Transmembrane</keyword>
<comment type="caution">
    <text evidence="9">The sequence shown here is derived from an EMBL/GenBank/DDBJ whole genome shotgun (WGS) entry which is preliminary data.</text>
</comment>
<gene>
    <name evidence="9" type="ORF">VCB98_06040</name>
</gene>
<sequence length="862" mass="96377">MFEALSRHYFRLVLDSPWLVILIVLAVFAAAGTQVHRFHLDASAESLMIEGDESMYYYREIRARYGSDDFLIVTFTPDAELFSDESLGRIAALRDELAELEAVDSVMSLLDVPLLDSPRVSLAELEAGPRTLEDGGVDRDLAREEFRSSPIYRDLIMNQDADTTALLLTMTQDEELRSLLQRRDELRIQRARDGLDGDERGELESLNERLGPMSTAAQAELEKTIAQVREILDRHRDGARIHLGGVPMIAVDMIDFVRNDIATFGLGVALFILLLLAFTFQRLRWVLVPSVVCGGVVLIMVGFLGFMSWPVTVVSSNFISLILILTLSLMVHLIVRHRELYMGRPEADGRWLMAETIRSKFMPSLYTALTTVIAFGAMSFAEIRPVIDFGLMMACAVAFAFLLTFTLFPAALAKLAPGKVPVLRRDVTARMNRGIAGLVQGREWPVIAVFLLLVVVSVIGISRITVENRFIDYFKTDTEIYQGMALIDQELGGTTPLDVVLDPSARFLEDNGEAPGEADVERPETGEAVNDEWGDDDWGDDDWGDDEWGGDWDDMDADDEPGPIGGYWFNEYQLEVVEAIHDYLEERPETGKVLSVATTLKVVRHLNQGRQLNAFELGILFERLPEDLAEILLHPFMSEDGHQIRYDIRVIDSDPNLERDRLLKQIEGELQEKFELGPEQVNLSGMLVLYNNVMQSLQRSQFITLLVVFSAMMLMFGLLFRSLRMAVIGPLPTLVASLGVMGLMGWVGLPLDIMTMTIAAITIGIGIHDTIHYTHRFRDEIRGGAEYYGAMLESHVQVGRAMVYTTVIIIAGFSILALSNFMPTIYFGLLTGVAMAFALVSNLFLLPALLCRLKPFSVNSHA</sequence>
<proteinExistence type="predicted"/>
<protein>
    <submittedName>
        <fullName evidence="9">MMPL family transporter</fullName>
    </submittedName>
</protein>
<dbReference type="InterPro" id="IPR000731">
    <property type="entry name" value="SSD"/>
</dbReference>
<accession>A0AAP6JI17</accession>
<evidence type="ECO:0000256" key="5">
    <source>
        <dbReference type="ARBA" id="ARBA00023136"/>
    </source>
</evidence>
<dbReference type="EMBL" id="JAYGII010000009">
    <property type="protein sequence ID" value="MEA5445374.1"/>
    <property type="molecule type" value="Genomic_DNA"/>
</dbReference>
<feature type="transmembrane region" description="Helical" evidence="7">
    <location>
        <begin position="365"/>
        <end position="383"/>
    </location>
</feature>
<dbReference type="InterPro" id="IPR004869">
    <property type="entry name" value="MMPL_dom"/>
</dbReference>
<evidence type="ECO:0000256" key="6">
    <source>
        <dbReference type="SAM" id="MobiDB-lite"/>
    </source>
</evidence>
<feature type="transmembrane region" description="Helical" evidence="7">
    <location>
        <begin position="446"/>
        <end position="466"/>
    </location>
</feature>
<feature type="transmembrane region" description="Helical" evidence="7">
    <location>
        <begin position="12"/>
        <end position="31"/>
    </location>
</feature>
<feature type="transmembrane region" description="Helical" evidence="7">
    <location>
        <begin position="261"/>
        <end position="278"/>
    </location>
</feature>
<dbReference type="PANTHER" id="PTHR33406:SF12">
    <property type="entry name" value="BLR2997 PROTEIN"/>
    <property type="match status" value="1"/>
</dbReference>
<reference evidence="9 10" key="1">
    <citation type="submission" date="2023-12" db="EMBL/GenBank/DDBJ databases">
        <title>Whole-genome sequencing of halo(alkali)philic microorganisms from hypersaline lakes.</title>
        <authorList>
            <person name="Sorokin D.Y."/>
            <person name="Merkel A.Y."/>
            <person name="Messina E."/>
            <person name="Yakimov M."/>
        </authorList>
    </citation>
    <scope>NUCLEOTIDE SEQUENCE [LARGE SCALE GENOMIC DNA]</scope>
    <source>
        <strain evidence="9 10">AB-CW1</strain>
    </source>
</reference>
<dbReference type="PANTHER" id="PTHR33406">
    <property type="entry name" value="MEMBRANE PROTEIN MJ1562-RELATED"/>
    <property type="match status" value="1"/>
</dbReference>
<keyword evidence="4 7" id="KW-1133">Transmembrane helix</keyword>
<keyword evidence="10" id="KW-1185">Reference proteome</keyword>
<feature type="transmembrane region" description="Helical" evidence="7">
    <location>
        <begin position="727"/>
        <end position="747"/>
    </location>
</feature>
<dbReference type="Pfam" id="PF03176">
    <property type="entry name" value="MMPL"/>
    <property type="match status" value="2"/>
</dbReference>
<evidence type="ECO:0000256" key="7">
    <source>
        <dbReference type="SAM" id="Phobius"/>
    </source>
</evidence>
<dbReference type="InterPro" id="IPR050545">
    <property type="entry name" value="Mycobact_MmpL"/>
</dbReference>
<dbReference type="Proteomes" id="UP001302316">
    <property type="component" value="Unassembled WGS sequence"/>
</dbReference>
<feature type="domain" description="SSD" evidence="8">
    <location>
        <begin position="725"/>
        <end position="852"/>
    </location>
</feature>
<evidence type="ECO:0000256" key="4">
    <source>
        <dbReference type="ARBA" id="ARBA00022989"/>
    </source>
</evidence>
<dbReference type="GO" id="GO:0005886">
    <property type="term" value="C:plasma membrane"/>
    <property type="evidence" value="ECO:0007669"/>
    <property type="project" value="UniProtKB-SubCell"/>
</dbReference>
<feature type="transmembrane region" description="Helical" evidence="7">
    <location>
        <begin position="285"/>
        <end position="306"/>
    </location>
</feature>